<dbReference type="Gene3D" id="3.40.50.300">
    <property type="entry name" value="P-loop containing nucleotide triphosphate hydrolases"/>
    <property type="match status" value="1"/>
</dbReference>
<evidence type="ECO:0000313" key="11">
    <source>
        <dbReference type="Proteomes" id="UP000048984"/>
    </source>
</evidence>
<comment type="subcellular location">
    <subcellularLocation>
        <location evidence="6">Cytoplasm</location>
    </subcellularLocation>
    <text evidence="6">May associate with membranes.</text>
</comment>
<dbReference type="NCBIfam" id="TIGR03156">
    <property type="entry name" value="GTP_HflX"/>
    <property type="match status" value="1"/>
</dbReference>
<feature type="compositionally biased region" description="Acidic residues" evidence="8">
    <location>
        <begin position="37"/>
        <end position="48"/>
    </location>
</feature>
<dbReference type="PROSITE" id="PS51705">
    <property type="entry name" value="G_HFLX"/>
    <property type="match status" value="1"/>
</dbReference>
<dbReference type="InterPro" id="IPR045498">
    <property type="entry name" value="HflX_C"/>
</dbReference>
<evidence type="ECO:0000256" key="2">
    <source>
        <dbReference type="ARBA" id="ARBA00022723"/>
    </source>
</evidence>
<dbReference type="InterPro" id="IPR025121">
    <property type="entry name" value="GTPase_HflX_N"/>
</dbReference>
<comment type="similarity">
    <text evidence="6">Belongs to the TRAFAC class OBG-HflX-like GTPase superfamily. HflX GTPase family.</text>
</comment>
<keyword evidence="3 6" id="KW-0547">Nucleotide-binding</keyword>
<sequence>MTRKRAGGGSGSGPGDDANRTGIGPQAGQAPVPPDETAFDSDTSDIDPIESTGRRSTGRAPQSRLAEAVRAIVVVPVRTDIRERAEPSETGETPRPQRSVAARREEAVGLAAAIDLDVVEGLVVRLSQPRPATLIGQGKVDEIKASVEANGVGLVIVDHPLSPIQQRNLEKAWNAKVLDRTGLILEIFGERARTREGRLQVELAHLNYQKSRLVRSWTHLERQRGGFGFLGGPGETQIEADRRVITERIAKLEKELEGVTRTRALHRKTRKKVPHPVVALVGYTNAGKSTLFNRLTDAGVFAKDLLFATLDPTLRRVRLPHGGEMILSDTVGFVSDLPTHLVAAFRATLEEVIEADLILHVRDIAHEDTLAQARDVEDVLRQLGVDPRDPQRMIEVLNKIDLLDPEYREKLVAEGQRAQADGLVTIPASAATGEGLDRLLGLIEERLNRDRSSFRLSLPPTEGELIAWLHRSTEVLARTDGAEAVTLQVRVPDKALDLFRSRAGRFITGAGAKA</sequence>
<feature type="region of interest" description="Disordered" evidence="8">
    <location>
        <begin position="1"/>
        <end position="63"/>
    </location>
</feature>
<keyword evidence="4" id="KW-0460">Magnesium</keyword>
<dbReference type="InterPro" id="IPR042108">
    <property type="entry name" value="GTPase_HflX_N_sf"/>
</dbReference>
<feature type="coiled-coil region" evidence="7">
    <location>
        <begin position="235"/>
        <end position="269"/>
    </location>
</feature>
<feature type="region of interest" description="Disordered" evidence="8">
    <location>
        <begin position="82"/>
        <end position="102"/>
    </location>
</feature>
<dbReference type="FunFam" id="3.40.50.11060:FF:000001">
    <property type="entry name" value="GTPase HflX"/>
    <property type="match status" value="1"/>
</dbReference>
<keyword evidence="2" id="KW-0479">Metal-binding</keyword>
<dbReference type="Gene3D" id="6.10.250.2860">
    <property type="match status" value="1"/>
</dbReference>
<dbReference type="Proteomes" id="UP000048984">
    <property type="component" value="Unassembled WGS sequence"/>
</dbReference>
<dbReference type="GO" id="GO:0005525">
    <property type="term" value="F:GTP binding"/>
    <property type="evidence" value="ECO:0007669"/>
    <property type="project" value="UniProtKB-UniRule"/>
</dbReference>
<keyword evidence="7" id="KW-0175">Coiled coil</keyword>
<dbReference type="GO" id="GO:0046872">
    <property type="term" value="F:metal ion binding"/>
    <property type="evidence" value="ECO:0007669"/>
    <property type="project" value="UniProtKB-KW"/>
</dbReference>
<evidence type="ECO:0000256" key="4">
    <source>
        <dbReference type="ARBA" id="ARBA00022842"/>
    </source>
</evidence>
<evidence type="ECO:0000259" key="9">
    <source>
        <dbReference type="PROSITE" id="PS51705"/>
    </source>
</evidence>
<dbReference type="STRING" id="665126.ABB55_25205"/>
<dbReference type="CDD" id="cd01878">
    <property type="entry name" value="HflX"/>
    <property type="match status" value="1"/>
</dbReference>
<dbReference type="Pfam" id="PF16360">
    <property type="entry name" value="GTP-bdg_M"/>
    <property type="match status" value="1"/>
</dbReference>
<evidence type="ECO:0000256" key="7">
    <source>
        <dbReference type="SAM" id="Coils"/>
    </source>
</evidence>
<keyword evidence="5 6" id="KW-0342">GTP-binding</keyword>
<name>A0A0P6WK32_9HYPH</name>
<feature type="domain" description="Hflx-type G" evidence="9">
    <location>
        <begin position="276"/>
        <end position="451"/>
    </location>
</feature>
<dbReference type="Pfam" id="PF01926">
    <property type="entry name" value="MMR_HSR1"/>
    <property type="match status" value="1"/>
</dbReference>
<dbReference type="PRINTS" id="PR00326">
    <property type="entry name" value="GTP1OBG"/>
</dbReference>
<evidence type="ECO:0000256" key="1">
    <source>
        <dbReference type="ARBA" id="ARBA00022490"/>
    </source>
</evidence>
<dbReference type="EMBL" id="LJYW01000001">
    <property type="protein sequence ID" value="KPL55119.1"/>
    <property type="molecule type" value="Genomic_DNA"/>
</dbReference>
<dbReference type="InterPro" id="IPR006073">
    <property type="entry name" value="GTP-bd"/>
</dbReference>
<protein>
    <recommendedName>
        <fullName evidence="6">GTPase HflX</fullName>
    </recommendedName>
    <alternativeName>
        <fullName evidence="6">GTP-binding protein HflX</fullName>
    </alternativeName>
</protein>
<dbReference type="PANTHER" id="PTHR10229:SF0">
    <property type="entry name" value="GTP-BINDING PROTEIN 6-RELATED"/>
    <property type="match status" value="1"/>
</dbReference>
<dbReference type="InterPro" id="IPR030394">
    <property type="entry name" value="G_HFLX_dom"/>
</dbReference>
<evidence type="ECO:0000256" key="5">
    <source>
        <dbReference type="ARBA" id="ARBA00023134"/>
    </source>
</evidence>
<evidence type="ECO:0000256" key="3">
    <source>
        <dbReference type="ARBA" id="ARBA00022741"/>
    </source>
</evidence>
<evidence type="ECO:0000256" key="6">
    <source>
        <dbReference type="HAMAP-Rule" id="MF_00900"/>
    </source>
</evidence>
<dbReference type="GO" id="GO:0003924">
    <property type="term" value="F:GTPase activity"/>
    <property type="evidence" value="ECO:0007669"/>
    <property type="project" value="UniProtKB-UniRule"/>
</dbReference>
<dbReference type="InterPro" id="IPR032305">
    <property type="entry name" value="GTP-bd_M"/>
</dbReference>
<accession>A0A0P6WK32</accession>
<dbReference type="InterPro" id="IPR016496">
    <property type="entry name" value="GTPase_HflX"/>
</dbReference>
<proteinExistence type="inferred from homology"/>
<dbReference type="Gene3D" id="3.40.50.11060">
    <property type="entry name" value="GTPase HflX, N-terminal domain"/>
    <property type="match status" value="1"/>
</dbReference>
<comment type="caution">
    <text evidence="10">The sequence shown here is derived from an EMBL/GenBank/DDBJ whole genome shotgun (WGS) entry which is preliminary data.</text>
</comment>
<dbReference type="GO" id="GO:0005737">
    <property type="term" value="C:cytoplasm"/>
    <property type="evidence" value="ECO:0007669"/>
    <property type="project" value="UniProtKB-SubCell"/>
</dbReference>
<reference evidence="10 11" key="2">
    <citation type="submission" date="2015-10" db="EMBL/GenBank/DDBJ databases">
        <title>Draft Genome Sequence of Prosthecomicrobium hirschii ATCC 27832.</title>
        <authorList>
            <person name="Daniel J."/>
            <person name="Givan S.A."/>
            <person name="Brun Y.V."/>
            <person name="Brown P.J."/>
        </authorList>
    </citation>
    <scope>NUCLEOTIDE SEQUENCE [LARGE SCALE GENOMIC DNA]</scope>
    <source>
        <strain evidence="10 11">16</strain>
    </source>
</reference>
<comment type="subunit">
    <text evidence="6">Monomer. Associates with the 50S ribosomal subunit.</text>
</comment>
<dbReference type="Pfam" id="PF19275">
    <property type="entry name" value="HflX_C"/>
    <property type="match status" value="1"/>
</dbReference>
<dbReference type="Pfam" id="PF13167">
    <property type="entry name" value="GTP-bdg_N"/>
    <property type="match status" value="1"/>
</dbReference>
<keyword evidence="11" id="KW-1185">Reference proteome</keyword>
<dbReference type="AlphaFoldDB" id="A0A0P6WK32"/>
<gene>
    <name evidence="6" type="primary">hflX</name>
    <name evidence="10" type="ORF">ABB55_25205</name>
</gene>
<reference evidence="10 11" key="1">
    <citation type="submission" date="2015-09" db="EMBL/GenBank/DDBJ databases">
        <authorList>
            <person name="Jackson K.R."/>
            <person name="Lunt B.L."/>
            <person name="Fisher J.N.B."/>
            <person name="Gardner A.V."/>
            <person name="Bailey M.E."/>
            <person name="Deus L.M."/>
            <person name="Earl A.S."/>
            <person name="Gibby P.D."/>
            <person name="Hartmann K.A."/>
            <person name="Liu J.E."/>
            <person name="Manci A.M."/>
            <person name="Nielsen D.A."/>
            <person name="Solomon M.B."/>
            <person name="Breakwell D.P."/>
            <person name="Burnett S.H."/>
            <person name="Grose J.H."/>
        </authorList>
    </citation>
    <scope>NUCLEOTIDE SEQUENCE [LARGE SCALE GENOMIC DNA]</scope>
    <source>
        <strain evidence="10 11">16</strain>
    </source>
</reference>
<dbReference type="PANTHER" id="PTHR10229">
    <property type="entry name" value="GTP-BINDING PROTEIN HFLX"/>
    <property type="match status" value="1"/>
</dbReference>
<dbReference type="SUPFAM" id="SSF52540">
    <property type="entry name" value="P-loop containing nucleoside triphosphate hydrolases"/>
    <property type="match status" value="1"/>
</dbReference>
<evidence type="ECO:0000256" key="8">
    <source>
        <dbReference type="SAM" id="MobiDB-lite"/>
    </source>
</evidence>
<evidence type="ECO:0000313" key="10">
    <source>
        <dbReference type="EMBL" id="KPL55119.1"/>
    </source>
</evidence>
<comment type="function">
    <text evidence="6">GTPase that associates with the 50S ribosomal subunit and may have a role during protein synthesis or ribosome biogenesis.</text>
</comment>
<dbReference type="InterPro" id="IPR027417">
    <property type="entry name" value="P-loop_NTPase"/>
</dbReference>
<keyword evidence="1 6" id="KW-0963">Cytoplasm</keyword>
<organism evidence="10 11">
    <name type="scientific">Prosthecodimorpha hirschii</name>
    <dbReference type="NCBI Taxonomy" id="665126"/>
    <lineage>
        <taxon>Bacteria</taxon>
        <taxon>Pseudomonadati</taxon>
        <taxon>Pseudomonadota</taxon>
        <taxon>Alphaproteobacteria</taxon>
        <taxon>Hyphomicrobiales</taxon>
        <taxon>Ancalomicrobiaceae</taxon>
        <taxon>Prosthecodimorpha</taxon>
    </lineage>
</organism>
<dbReference type="GO" id="GO:0043022">
    <property type="term" value="F:ribosome binding"/>
    <property type="evidence" value="ECO:0007669"/>
    <property type="project" value="TreeGrafter"/>
</dbReference>
<dbReference type="HAMAP" id="MF_00900">
    <property type="entry name" value="GTPase_HflX"/>
    <property type="match status" value="1"/>
</dbReference>